<organism evidence="1 2">
    <name type="scientific">Elysia crispata</name>
    <name type="common">lettuce slug</name>
    <dbReference type="NCBI Taxonomy" id="231223"/>
    <lineage>
        <taxon>Eukaryota</taxon>
        <taxon>Metazoa</taxon>
        <taxon>Spiralia</taxon>
        <taxon>Lophotrochozoa</taxon>
        <taxon>Mollusca</taxon>
        <taxon>Gastropoda</taxon>
        <taxon>Heterobranchia</taxon>
        <taxon>Euthyneura</taxon>
        <taxon>Panpulmonata</taxon>
        <taxon>Sacoglossa</taxon>
        <taxon>Placobranchoidea</taxon>
        <taxon>Plakobranchidae</taxon>
        <taxon>Elysia</taxon>
    </lineage>
</organism>
<evidence type="ECO:0000313" key="1">
    <source>
        <dbReference type="EMBL" id="KAK3751230.1"/>
    </source>
</evidence>
<proteinExistence type="predicted"/>
<dbReference type="Proteomes" id="UP001283361">
    <property type="component" value="Unassembled WGS sequence"/>
</dbReference>
<dbReference type="AlphaFoldDB" id="A0AAE1D1U7"/>
<sequence length="82" mass="9572">MPYRHLCPPPVDRLHDNSSLEKPGKLVTFSSRVQHYKEDYIFVQVRVTQSPTPANCPPRFIARYQRFRATFSMTLMPAGFPF</sequence>
<dbReference type="EMBL" id="JAWDGP010005834">
    <property type="protein sequence ID" value="KAK3751230.1"/>
    <property type="molecule type" value="Genomic_DNA"/>
</dbReference>
<reference evidence="1" key="1">
    <citation type="journal article" date="2023" name="G3 (Bethesda)">
        <title>A reference genome for the long-term kleptoplast-retaining sea slug Elysia crispata morphotype clarki.</title>
        <authorList>
            <person name="Eastman K.E."/>
            <person name="Pendleton A.L."/>
            <person name="Shaikh M.A."/>
            <person name="Suttiyut T."/>
            <person name="Ogas R."/>
            <person name="Tomko P."/>
            <person name="Gavelis G."/>
            <person name="Widhalm J.R."/>
            <person name="Wisecaver J.H."/>
        </authorList>
    </citation>
    <scope>NUCLEOTIDE SEQUENCE</scope>
    <source>
        <strain evidence="1">ECLA1</strain>
    </source>
</reference>
<keyword evidence="2" id="KW-1185">Reference proteome</keyword>
<comment type="caution">
    <text evidence="1">The sequence shown here is derived from an EMBL/GenBank/DDBJ whole genome shotgun (WGS) entry which is preliminary data.</text>
</comment>
<gene>
    <name evidence="1" type="ORF">RRG08_023987</name>
</gene>
<name>A0AAE1D1U7_9GAST</name>
<evidence type="ECO:0000313" key="2">
    <source>
        <dbReference type="Proteomes" id="UP001283361"/>
    </source>
</evidence>
<accession>A0AAE1D1U7</accession>
<protein>
    <submittedName>
        <fullName evidence="1">Uncharacterized protein</fullName>
    </submittedName>
</protein>